<feature type="region of interest" description="Disordered" evidence="1">
    <location>
        <begin position="49"/>
        <end position="112"/>
    </location>
</feature>
<gene>
    <name evidence="2" type="ORF">PG993_008436</name>
</gene>
<keyword evidence="3" id="KW-1185">Reference proteome</keyword>
<evidence type="ECO:0000256" key="1">
    <source>
        <dbReference type="SAM" id="MobiDB-lite"/>
    </source>
</evidence>
<accession>A0ABR1T254</accession>
<reference evidence="2 3" key="1">
    <citation type="submission" date="2023-01" db="EMBL/GenBank/DDBJ databases">
        <title>Analysis of 21 Apiospora genomes using comparative genomics revels a genus with tremendous synthesis potential of carbohydrate active enzymes and secondary metabolites.</title>
        <authorList>
            <person name="Sorensen T."/>
        </authorList>
    </citation>
    <scope>NUCLEOTIDE SEQUENCE [LARGE SCALE GENOMIC DNA]</scope>
    <source>
        <strain evidence="2 3">CBS 33761</strain>
    </source>
</reference>
<comment type="caution">
    <text evidence="2">The sequence shown here is derived from an EMBL/GenBank/DDBJ whole genome shotgun (WGS) entry which is preliminary data.</text>
</comment>
<evidence type="ECO:0000313" key="3">
    <source>
        <dbReference type="Proteomes" id="UP001444661"/>
    </source>
</evidence>
<feature type="region of interest" description="Disordered" evidence="1">
    <location>
        <begin position="1"/>
        <end position="37"/>
    </location>
</feature>
<dbReference type="EMBL" id="JAQQWK010000006">
    <property type="protein sequence ID" value="KAK8040025.1"/>
    <property type="molecule type" value="Genomic_DNA"/>
</dbReference>
<sequence length="147" mass="15785">MPRSPAQIAAPLVTRDDAPERRRGHQLSSDPDPLAVTRRVVRSHRLPCAGPRCPVYEAGPGGTPGPLAPPELSKRTLHWGPEANPDGGSGGREFGNGLKQVRSPSSGIMPEAADWNDMETDISFGLPDSRRAVLWESPLSSQRVPPI</sequence>
<dbReference type="Proteomes" id="UP001444661">
    <property type="component" value="Unassembled WGS sequence"/>
</dbReference>
<proteinExistence type="predicted"/>
<evidence type="ECO:0000313" key="2">
    <source>
        <dbReference type="EMBL" id="KAK8040025.1"/>
    </source>
</evidence>
<name>A0ABR1T254_9PEZI</name>
<protein>
    <submittedName>
        <fullName evidence="2">Uncharacterized protein</fullName>
    </submittedName>
</protein>
<organism evidence="2 3">
    <name type="scientific">Apiospora rasikravindrae</name>
    <dbReference type="NCBI Taxonomy" id="990691"/>
    <lineage>
        <taxon>Eukaryota</taxon>
        <taxon>Fungi</taxon>
        <taxon>Dikarya</taxon>
        <taxon>Ascomycota</taxon>
        <taxon>Pezizomycotina</taxon>
        <taxon>Sordariomycetes</taxon>
        <taxon>Xylariomycetidae</taxon>
        <taxon>Amphisphaeriales</taxon>
        <taxon>Apiosporaceae</taxon>
        <taxon>Apiospora</taxon>
    </lineage>
</organism>